<accession>A0A1Z5JY02</accession>
<protein>
    <recommendedName>
        <fullName evidence="4">HMG box domain-containing protein</fullName>
    </recommendedName>
</protein>
<feature type="DNA-binding region" description="HMG box" evidence="2">
    <location>
        <begin position="37"/>
        <end position="115"/>
    </location>
</feature>
<dbReference type="PANTHER" id="PTHR48112">
    <property type="entry name" value="HIGH MOBILITY GROUP PROTEIN DSP1"/>
    <property type="match status" value="1"/>
</dbReference>
<dbReference type="SMART" id="SM00398">
    <property type="entry name" value="HMG"/>
    <property type="match status" value="1"/>
</dbReference>
<feature type="region of interest" description="Disordered" evidence="3">
    <location>
        <begin position="1"/>
        <end position="37"/>
    </location>
</feature>
<dbReference type="OrthoDB" id="49060at2759"/>
<reference evidence="5 6" key="1">
    <citation type="journal article" date="2015" name="Plant Cell">
        <title>Oil accumulation by the oleaginous diatom Fistulifera solaris as revealed by the genome and transcriptome.</title>
        <authorList>
            <person name="Tanaka T."/>
            <person name="Maeda Y."/>
            <person name="Veluchamy A."/>
            <person name="Tanaka M."/>
            <person name="Abida H."/>
            <person name="Marechal E."/>
            <person name="Bowler C."/>
            <person name="Muto M."/>
            <person name="Sunaga Y."/>
            <person name="Tanaka M."/>
            <person name="Yoshino T."/>
            <person name="Taniguchi T."/>
            <person name="Fukuda Y."/>
            <person name="Nemoto M."/>
            <person name="Matsumoto M."/>
            <person name="Wong P.S."/>
            <person name="Aburatani S."/>
            <person name="Fujibuchi W."/>
        </authorList>
    </citation>
    <scope>NUCLEOTIDE SEQUENCE [LARGE SCALE GENOMIC DNA]</scope>
    <source>
        <strain evidence="5 6">JPCC DA0580</strain>
    </source>
</reference>
<feature type="domain" description="HMG box" evidence="4">
    <location>
        <begin position="37"/>
        <end position="115"/>
    </location>
</feature>
<gene>
    <name evidence="5" type="ORF">FisN_8Hh131</name>
</gene>
<dbReference type="GO" id="GO:0003677">
    <property type="term" value="F:DNA binding"/>
    <property type="evidence" value="ECO:0007669"/>
    <property type="project" value="UniProtKB-UniRule"/>
</dbReference>
<dbReference type="InterPro" id="IPR036910">
    <property type="entry name" value="HMG_box_dom_sf"/>
</dbReference>
<dbReference type="Pfam" id="PF09011">
    <property type="entry name" value="HMG_box_2"/>
    <property type="match status" value="1"/>
</dbReference>
<dbReference type="PROSITE" id="PS50118">
    <property type="entry name" value="HMG_BOX_2"/>
    <property type="match status" value="1"/>
</dbReference>
<keyword evidence="2" id="KW-0539">Nucleus</keyword>
<keyword evidence="1 2" id="KW-0238">DNA-binding</keyword>
<sequence>MNATNDDMHPQLDASKSEKKPPAKANRVKKVKREGLPKRPMSAYNVFFKEERLRWLNEEEKGQGNNQANASGKSKFLQMSDAIASKWKALKDRSKYEEIAREDNKRYRKAMEEYNESIIRSTRIGRAALDGALPNRLEDTVSPDTTQVSSQQVFEASQDLQSLVRPVGLPGLPNPPPVQLANIGMVSNDVTLQQLQNEALLRQLHEQQSNSIMVMNLRQQHNAINQLQLDQQLRYQQNQLQLQALANRLQGQQPIDPISQQLSTQDLLLSLLRKN</sequence>
<evidence type="ECO:0000259" key="4">
    <source>
        <dbReference type="PROSITE" id="PS50118"/>
    </source>
</evidence>
<comment type="caution">
    <text evidence="5">The sequence shown here is derived from an EMBL/GenBank/DDBJ whole genome shotgun (WGS) entry which is preliminary data.</text>
</comment>
<dbReference type="GO" id="GO:0005634">
    <property type="term" value="C:nucleus"/>
    <property type="evidence" value="ECO:0007669"/>
    <property type="project" value="UniProtKB-UniRule"/>
</dbReference>
<dbReference type="EMBL" id="BDSP01000133">
    <property type="protein sequence ID" value="GAX18913.1"/>
    <property type="molecule type" value="Genomic_DNA"/>
</dbReference>
<dbReference type="InterPro" id="IPR009071">
    <property type="entry name" value="HMG_box_dom"/>
</dbReference>
<dbReference type="Proteomes" id="UP000198406">
    <property type="component" value="Unassembled WGS sequence"/>
</dbReference>
<dbReference type="AlphaFoldDB" id="A0A1Z5JY02"/>
<evidence type="ECO:0000256" key="2">
    <source>
        <dbReference type="PROSITE-ProRule" id="PRU00267"/>
    </source>
</evidence>
<proteinExistence type="predicted"/>
<dbReference type="Gene3D" id="1.10.30.10">
    <property type="entry name" value="High mobility group box domain"/>
    <property type="match status" value="1"/>
</dbReference>
<evidence type="ECO:0000256" key="1">
    <source>
        <dbReference type="ARBA" id="ARBA00023125"/>
    </source>
</evidence>
<dbReference type="InParanoid" id="A0A1Z5JY02"/>
<organism evidence="5 6">
    <name type="scientific">Fistulifera solaris</name>
    <name type="common">Oleaginous diatom</name>
    <dbReference type="NCBI Taxonomy" id="1519565"/>
    <lineage>
        <taxon>Eukaryota</taxon>
        <taxon>Sar</taxon>
        <taxon>Stramenopiles</taxon>
        <taxon>Ochrophyta</taxon>
        <taxon>Bacillariophyta</taxon>
        <taxon>Bacillariophyceae</taxon>
        <taxon>Bacillariophycidae</taxon>
        <taxon>Naviculales</taxon>
        <taxon>Naviculaceae</taxon>
        <taxon>Fistulifera</taxon>
    </lineage>
</organism>
<evidence type="ECO:0000313" key="5">
    <source>
        <dbReference type="EMBL" id="GAX18913.1"/>
    </source>
</evidence>
<evidence type="ECO:0000256" key="3">
    <source>
        <dbReference type="SAM" id="MobiDB-lite"/>
    </source>
</evidence>
<feature type="compositionally biased region" description="Basic and acidic residues" evidence="3">
    <location>
        <begin position="1"/>
        <end position="21"/>
    </location>
</feature>
<name>A0A1Z5JY02_FISSO</name>
<keyword evidence="6" id="KW-1185">Reference proteome</keyword>
<dbReference type="SUPFAM" id="SSF47095">
    <property type="entry name" value="HMG-box"/>
    <property type="match status" value="1"/>
</dbReference>
<dbReference type="InterPro" id="IPR050342">
    <property type="entry name" value="HMGB"/>
</dbReference>
<evidence type="ECO:0000313" key="6">
    <source>
        <dbReference type="Proteomes" id="UP000198406"/>
    </source>
</evidence>